<dbReference type="Proteomes" id="UP000199138">
    <property type="component" value="Unassembled WGS sequence"/>
</dbReference>
<dbReference type="STRING" id="1224947.SAMN05216480_101668"/>
<proteinExistence type="predicted"/>
<dbReference type="Pfam" id="PF12771">
    <property type="entry name" value="SusD-like_2"/>
    <property type="match status" value="1"/>
</dbReference>
<evidence type="ECO:0000256" key="1">
    <source>
        <dbReference type="SAM" id="SignalP"/>
    </source>
</evidence>
<dbReference type="Gene3D" id="1.25.40.390">
    <property type="match status" value="1"/>
</dbReference>
<feature type="chain" id="PRO_5011459731" evidence="1">
    <location>
        <begin position="23"/>
        <end position="502"/>
    </location>
</feature>
<name>A0A1I7F608_9FLAO</name>
<protein>
    <submittedName>
        <fullName evidence="2">Starch-binding associating with outer membrane</fullName>
    </submittedName>
</protein>
<accession>A0A1I7F608</accession>
<keyword evidence="3" id="KW-1185">Reference proteome</keyword>
<dbReference type="RefSeq" id="WP_093022945.1">
    <property type="nucleotide sequence ID" value="NZ_FPBK01000001.1"/>
</dbReference>
<dbReference type="InterPro" id="IPR011990">
    <property type="entry name" value="TPR-like_helical_dom_sf"/>
</dbReference>
<dbReference type="AlphaFoldDB" id="A0A1I7F608"/>
<reference evidence="3" key="1">
    <citation type="submission" date="2016-10" db="EMBL/GenBank/DDBJ databases">
        <authorList>
            <person name="Varghese N."/>
            <person name="Submissions S."/>
        </authorList>
    </citation>
    <scope>NUCLEOTIDE SEQUENCE [LARGE SCALE GENOMIC DNA]</scope>
    <source>
        <strain evidence="3">CGMCC 1.12333</strain>
    </source>
</reference>
<organism evidence="2 3">
    <name type="scientific">Pustulibacterium marinum</name>
    <dbReference type="NCBI Taxonomy" id="1224947"/>
    <lineage>
        <taxon>Bacteria</taxon>
        <taxon>Pseudomonadati</taxon>
        <taxon>Bacteroidota</taxon>
        <taxon>Flavobacteriia</taxon>
        <taxon>Flavobacteriales</taxon>
        <taxon>Flavobacteriaceae</taxon>
        <taxon>Pustulibacterium</taxon>
    </lineage>
</organism>
<evidence type="ECO:0000313" key="3">
    <source>
        <dbReference type="Proteomes" id="UP000199138"/>
    </source>
</evidence>
<dbReference type="InterPro" id="IPR041662">
    <property type="entry name" value="SusD-like_2"/>
</dbReference>
<feature type="signal peptide" evidence="1">
    <location>
        <begin position="1"/>
        <end position="22"/>
    </location>
</feature>
<keyword evidence="1" id="KW-0732">Signal</keyword>
<dbReference type="PROSITE" id="PS51257">
    <property type="entry name" value="PROKAR_LIPOPROTEIN"/>
    <property type="match status" value="1"/>
</dbReference>
<gene>
    <name evidence="2" type="ORF">SAMN05216480_101668</name>
</gene>
<sequence length="502" mass="55545">MKNIKLKVTLFLSLILATSACSDVDYGDTNVNPYAAQTGEPDALLRGAIVNYFDATGRDYLTRPTLYVQYLSQTQYTDEQRYNEAPADWSSYYTLTLESLKQVANTTEDLRGTTENMNATAEILSVLVWKRVTDTFGDIPYFEALQTPAILNPAFTPQEEIYTDLIERAKAARDMFTESSTSFTLDPSTDIIYDGDIDMWRKFANSLILGLTIQLSNQYPSAGGYAATEFSAALNNPYGVLESTSEDAVFTPDVSGGVVNPYSQLRVADYRLSQELTDALKGNDDSSLNPTSNRTLDERLYIFSDTPSGDGLPYGYATYSSYTDASHIQNWIRLGYSPAPIYTSSYTYLNRAEAAALGWTSEDAEAMLSAGIQASFDYWEDYQQVAVDNDDTFSSEDVIELNADDYIAARIVDATTVGIEQVIGEEKWISLFLSGFDAWAEQRRTGYPELTPSSAPFNNGTIPERLVYPTESSSVNTANYDVGVSGLSPATDLNSSSVWWNQ</sequence>
<dbReference type="EMBL" id="FPBK01000001">
    <property type="protein sequence ID" value="SFU31622.1"/>
    <property type="molecule type" value="Genomic_DNA"/>
</dbReference>
<dbReference type="OrthoDB" id="725917at2"/>
<dbReference type="SUPFAM" id="SSF48452">
    <property type="entry name" value="TPR-like"/>
    <property type="match status" value="1"/>
</dbReference>
<evidence type="ECO:0000313" key="2">
    <source>
        <dbReference type="EMBL" id="SFU31622.1"/>
    </source>
</evidence>